<sequence>MSIFSIKSHFGLTLGICEPPGHTK</sequence>
<name>A0A0E9TSN8_ANGAN</name>
<protein>
    <submittedName>
        <fullName evidence="1">Uncharacterized protein</fullName>
    </submittedName>
</protein>
<evidence type="ECO:0000313" key="1">
    <source>
        <dbReference type="EMBL" id="JAH56581.1"/>
    </source>
</evidence>
<organism evidence="1">
    <name type="scientific">Anguilla anguilla</name>
    <name type="common">European freshwater eel</name>
    <name type="synonym">Muraena anguilla</name>
    <dbReference type="NCBI Taxonomy" id="7936"/>
    <lineage>
        <taxon>Eukaryota</taxon>
        <taxon>Metazoa</taxon>
        <taxon>Chordata</taxon>
        <taxon>Craniata</taxon>
        <taxon>Vertebrata</taxon>
        <taxon>Euteleostomi</taxon>
        <taxon>Actinopterygii</taxon>
        <taxon>Neopterygii</taxon>
        <taxon>Teleostei</taxon>
        <taxon>Anguilliformes</taxon>
        <taxon>Anguillidae</taxon>
        <taxon>Anguilla</taxon>
    </lineage>
</organism>
<proteinExistence type="predicted"/>
<dbReference type="EMBL" id="GBXM01051996">
    <property type="protein sequence ID" value="JAH56581.1"/>
    <property type="molecule type" value="Transcribed_RNA"/>
</dbReference>
<reference evidence="1" key="2">
    <citation type="journal article" date="2015" name="Fish Shellfish Immunol.">
        <title>Early steps in the European eel (Anguilla anguilla)-Vibrio vulnificus interaction in the gills: Role of the RtxA13 toxin.</title>
        <authorList>
            <person name="Callol A."/>
            <person name="Pajuelo D."/>
            <person name="Ebbesson L."/>
            <person name="Teles M."/>
            <person name="MacKenzie S."/>
            <person name="Amaro C."/>
        </authorList>
    </citation>
    <scope>NUCLEOTIDE SEQUENCE</scope>
</reference>
<dbReference type="AlphaFoldDB" id="A0A0E9TSN8"/>
<reference evidence="1" key="1">
    <citation type="submission" date="2014-11" db="EMBL/GenBank/DDBJ databases">
        <authorList>
            <person name="Amaro Gonzalez C."/>
        </authorList>
    </citation>
    <scope>NUCLEOTIDE SEQUENCE</scope>
</reference>
<accession>A0A0E9TSN8</accession>